<dbReference type="EMBL" id="KB445550">
    <property type="protein sequence ID" value="EMD00579.1"/>
    <property type="molecule type" value="Genomic_DNA"/>
</dbReference>
<evidence type="ECO:0000313" key="2">
    <source>
        <dbReference type="Proteomes" id="UP000011761"/>
    </source>
</evidence>
<sequence>MRLEQMWFALRNSLKLLHVCHSVANPNQRLGREQIAGQDCFVCRLSRVRNCAMKTIYSPNLAFSCLRSKREVQALRAPSESWQGYGSVGGLACDRAVLRAI</sequence>
<evidence type="ECO:0000313" key="1">
    <source>
        <dbReference type="EMBL" id="EMD00579.1"/>
    </source>
</evidence>
<gene>
    <name evidence="1" type="ORF">BAUCODRAFT_28931</name>
</gene>
<reference evidence="1 2" key="1">
    <citation type="journal article" date="2012" name="PLoS Pathog.">
        <title>Diverse lifestyles and strategies of plant pathogenesis encoded in the genomes of eighteen Dothideomycetes fungi.</title>
        <authorList>
            <person name="Ohm R.A."/>
            <person name="Feau N."/>
            <person name="Henrissat B."/>
            <person name="Schoch C.L."/>
            <person name="Horwitz B.A."/>
            <person name="Barry K.W."/>
            <person name="Condon B.J."/>
            <person name="Copeland A.C."/>
            <person name="Dhillon B."/>
            <person name="Glaser F."/>
            <person name="Hesse C.N."/>
            <person name="Kosti I."/>
            <person name="LaButti K."/>
            <person name="Lindquist E.A."/>
            <person name="Lucas S."/>
            <person name="Salamov A.A."/>
            <person name="Bradshaw R.E."/>
            <person name="Ciuffetti L."/>
            <person name="Hamelin R.C."/>
            <person name="Kema G.H.J."/>
            <person name="Lawrence C."/>
            <person name="Scott J.A."/>
            <person name="Spatafora J.W."/>
            <person name="Turgeon B.G."/>
            <person name="de Wit P.J.G.M."/>
            <person name="Zhong S."/>
            <person name="Goodwin S.B."/>
            <person name="Grigoriev I.V."/>
        </authorList>
    </citation>
    <scope>NUCLEOTIDE SEQUENCE [LARGE SCALE GENOMIC DNA]</scope>
    <source>
        <strain evidence="1 2">UAMH 10762</strain>
    </source>
</reference>
<accession>M2N8V8</accession>
<name>M2N8V8_BAUPA</name>
<dbReference type="HOGENOM" id="CLU_2291167_0_0_1"/>
<dbReference type="KEGG" id="bcom:BAUCODRAFT_28931"/>
<keyword evidence="2" id="KW-1185">Reference proteome</keyword>
<organism evidence="1 2">
    <name type="scientific">Baudoinia panamericana (strain UAMH 10762)</name>
    <name type="common">Angels' share fungus</name>
    <name type="synonym">Baudoinia compniacensis (strain UAMH 10762)</name>
    <dbReference type="NCBI Taxonomy" id="717646"/>
    <lineage>
        <taxon>Eukaryota</taxon>
        <taxon>Fungi</taxon>
        <taxon>Dikarya</taxon>
        <taxon>Ascomycota</taxon>
        <taxon>Pezizomycotina</taxon>
        <taxon>Dothideomycetes</taxon>
        <taxon>Dothideomycetidae</taxon>
        <taxon>Mycosphaerellales</taxon>
        <taxon>Teratosphaeriaceae</taxon>
        <taxon>Baudoinia</taxon>
    </lineage>
</organism>
<dbReference type="Proteomes" id="UP000011761">
    <property type="component" value="Unassembled WGS sequence"/>
</dbReference>
<dbReference type="RefSeq" id="XP_007671763.1">
    <property type="nucleotide sequence ID" value="XM_007673573.1"/>
</dbReference>
<protein>
    <submittedName>
        <fullName evidence="1">Uncharacterized protein</fullName>
    </submittedName>
</protein>
<proteinExistence type="predicted"/>
<dbReference type="AlphaFoldDB" id="M2N8V8"/>
<dbReference type="GeneID" id="19110818"/>